<dbReference type="RefSeq" id="WP_353568971.1">
    <property type="nucleotide sequence ID" value="NZ_BAABRI010000047.1"/>
</dbReference>
<keyword evidence="3" id="KW-1185">Reference proteome</keyword>
<gene>
    <name evidence="2" type="ORF">Hsar01_04112</name>
</gene>
<evidence type="ECO:0000313" key="2">
    <source>
        <dbReference type="EMBL" id="GAA5484859.1"/>
    </source>
</evidence>
<reference evidence="2 3" key="1">
    <citation type="submission" date="2024-02" db="EMBL/GenBank/DDBJ databases">
        <title>Haloferula sargassicola NBRC 104335.</title>
        <authorList>
            <person name="Ichikawa N."/>
            <person name="Katano-Makiyama Y."/>
            <person name="Hidaka K."/>
        </authorList>
    </citation>
    <scope>NUCLEOTIDE SEQUENCE [LARGE SCALE GENOMIC DNA]</scope>
    <source>
        <strain evidence="2 3">NBRC 104335</strain>
    </source>
</reference>
<feature type="domain" description="Schlafen AlbA-2" evidence="1">
    <location>
        <begin position="15"/>
        <end position="125"/>
    </location>
</feature>
<dbReference type="InterPro" id="IPR038461">
    <property type="entry name" value="Schlafen_AlbA_2_dom_sf"/>
</dbReference>
<dbReference type="Proteomes" id="UP001476282">
    <property type="component" value="Unassembled WGS sequence"/>
</dbReference>
<name>A0ABP9UXS0_9BACT</name>
<proteinExistence type="predicted"/>
<sequence>MMTPSQISAIVRAGESESVEFKSGNASLDDVAKAVCGFLNSQGGSLFIGLELAESKRMNYPGSQEEARQLLHKIQEAISPRAILSGSVEEIDGGRLLVIESPAGSEGPYVFKGDIYVRVGSQTHVADSGQVSHVIQTRLQRRSSWEKQSASDFSLDDLDLGEVDETVREARNRDRWNFTNPRDTQSVLEDLGLMNRGQLTQAAVVLFGGRPSRLLTQLRSRATRFASDKTGDELLVDREFGGNLFSQFSKLADFCESQIELSSEFVPGKWQRNDRPQFPLEAVREGLLNALIHQDFSNQSGGVTVGLYPGRLEIWNYGELPPDLSPNDLRKTHASLPRNPLIARVFFIRGLIERIGRGTAKIHERCDAFKMPHPTWRKHSGGTLLTLRVGVEAGQIELAPKVRPLSG</sequence>
<dbReference type="Gene3D" id="3.30.950.30">
    <property type="entry name" value="Schlafen, AAA domain"/>
    <property type="match status" value="1"/>
</dbReference>
<dbReference type="InterPro" id="IPR007421">
    <property type="entry name" value="Schlafen_AlbA_2_dom"/>
</dbReference>
<dbReference type="PANTHER" id="PTHR30595">
    <property type="entry name" value="GLPR-RELATED TRANSCRIPTIONAL REPRESSOR"/>
    <property type="match status" value="1"/>
</dbReference>
<dbReference type="Pfam" id="PF13749">
    <property type="entry name" value="HATPase_c_4"/>
    <property type="match status" value="1"/>
</dbReference>
<dbReference type="PANTHER" id="PTHR30595:SF6">
    <property type="entry name" value="SCHLAFEN ALBA-2 DOMAIN-CONTAINING PROTEIN"/>
    <property type="match status" value="1"/>
</dbReference>
<dbReference type="EMBL" id="BAABRI010000047">
    <property type="protein sequence ID" value="GAA5484859.1"/>
    <property type="molecule type" value="Genomic_DNA"/>
</dbReference>
<accession>A0ABP9UXS0</accession>
<evidence type="ECO:0000259" key="1">
    <source>
        <dbReference type="Pfam" id="PF04326"/>
    </source>
</evidence>
<comment type="caution">
    <text evidence="2">The sequence shown here is derived from an EMBL/GenBank/DDBJ whole genome shotgun (WGS) entry which is preliminary data.</text>
</comment>
<dbReference type="InterPro" id="IPR038475">
    <property type="entry name" value="RecG_C_sf"/>
</dbReference>
<dbReference type="Pfam" id="PF04326">
    <property type="entry name" value="SLFN_AlbA_2"/>
    <property type="match status" value="1"/>
</dbReference>
<protein>
    <recommendedName>
        <fullName evidence="1">Schlafen AlbA-2 domain-containing protein</fullName>
    </recommendedName>
</protein>
<evidence type="ECO:0000313" key="3">
    <source>
        <dbReference type="Proteomes" id="UP001476282"/>
    </source>
</evidence>
<organism evidence="2 3">
    <name type="scientific">Haloferula sargassicola</name>
    <dbReference type="NCBI Taxonomy" id="490096"/>
    <lineage>
        <taxon>Bacteria</taxon>
        <taxon>Pseudomonadati</taxon>
        <taxon>Verrucomicrobiota</taxon>
        <taxon>Verrucomicrobiia</taxon>
        <taxon>Verrucomicrobiales</taxon>
        <taxon>Verrucomicrobiaceae</taxon>
        <taxon>Haloferula</taxon>
    </lineage>
</organism>
<dbReference type="Gene3D" id="3.30.565.60">
    <property type="match status" value="1"/>
</dbReference>